<accession>A0A2N9JLQ3</accession>
<dbReference type="Proteomes" id="UP000238164">
    <property type="component" value="Chromosome 1"/>
</dbReference>
<dbReference type="EMBL" id="LT985188">
    <property type="protein sequence ID" value="SPD88498.1"/>
    <property type="molecule type" value="Genomic_DNA"/>
</dbReference>
<dbReference type="AlphaFoldDB" id="A0A2N9JLQ3"/>
<protein>
    <submittedName>
        <fullName evidence="1">Uncharacterized protein</fullName>
    </submittedName>
</protein>
<keyword evidence="2" id="KW-1185">Reference proteome</keyword>
<gene>
    <name evidence="1" type="ORF">MPLG2_3468</name>
</gene>
<reference evidence="1 2" key="1">
    <citation type="submission" date="2018-02" db="EMBL/GenBank/DDBJ databases">
        <authorList>
            <person name="Cohen D.B."/>
            <person name="Kent A.D."/>
        </authorList>
    </citation>
    <scope>NUCLEOTIDE SEQUENCE [LARGE SCALE GENOMIC DNA]</scope>
    <source>
        <strain evidence="1">1</strain>
    </source>
</reference>
<evidence type="ECO:0000313" key="1">
    <source>
        <dbReference type="EMBL" id="SPD88498.1"/>
    </source>
</evidence>
<organism evidence="1 2">
    <name type="scientific">Micropruina glycogenica</name>
    <dbReference type="NCBI Taxonomy" id="75385"/>
    <lineage>
        <taxon>Bacteria</taxon>
        <taxon>Bacillati</taxon>
        <taxon>Actinomycetota</taxon>
        <taxon>Actinomycetes</taxon>
        <taxon>Propionibacteriales</taxon>
        <taxon>Nocardioidaceae</taxon>
        <taxon>Micropruina</taxon>
    </lineage>
</organism>
<proteinExistence type="predicted"/>
<evidence type="ECO:0000313" key="2">
    <source>
        <dbReference type="Proteomes" id="UP000238164"/>
    </source>
</evidence>
<dbReference type="KEGG" id="mgg:MPLG2_3468"/>
<sequence length="61" mass="6979">MIAVTCVTAGTWVPGVLVVRVVRVPVLTRRVCRRGLGRCRRVHRLVYVHHHSLYTPWGYIG</sequence>
<name>A0A2N9JLQ3_9ACTN</name>